<dbReference type="RefSeq" id="WP_381173807.1">
    <property type="nucleotide sequence ID" value="NZ_JBHSFK010000012.1"/>
</dbReference>
<name>A0ABV9ARH5_9ACTN</name>
<dbReference type="Proteomes" id="UP001595839">
    <property type="component" value="Unassembled WGS sequence"/>
</dbReference>
<keyword evidence="3" id="KW-1185">Reference proteome</keyword>
<dbReference type="EMBL" id="JBHSFK010000012">
    <property type="protein sequence ID" value="MFC4501721.1"/>
    <property type="molecule type" value="Genomic_DNA"/>
</dbReference>
<feature type="domain" description="YspA cpYpsA-related SLOG" evidence="1">
    <location>
        <begin position="1"/>
        <end position="69"/>
    </location>
</feature>
<protein>
    <submittedName>
        <fullName evidence="2">DUF2493 domain-containing protein</fullName>
    </submittedName>
</protein>
<reference evidence="3" key="1">
    <citation type="journal article" date="2019" name="Int. J. Syst. Evol. Microbiol.">
        <title>The Global Catalogue of Microorganisms (GCM) 10K type strain sequencing project: providing services to taxonomists for standard genome sequencing and annotation.</title>
        <authorList>
            <consortium name="The Broad Institute Genomics Platform"/>
            <consortium name="The Broad Institute Genome Sequencing Center for Infectious Disease"/>
            <person name="Wu L."/>
            <person name="Ma J."/>
        </authorList>
    </citation>
    <scope>NUCLEOTIDE SEQUENCE [LARGE SCALE GENOMIC DNA]</scope>
    <source>
        <strain evidence="3">CGMCC 4.7177</strain>
    </source>
</reference>
<dbReference type="Pfam" id="PF10686">
    <property type="entry name" value="YAcAr"/>
    <property type="match status" value="1"/>
</dbReference>
<comment type="caution">
    <text evidence="2">The sequence shown here is derived from an EMBL/GenBank/DDBJ whole genome shotgun (WGS) entry which is preliminary data.</text>
</comment>
<proteinExistence type="predicted"/>
<gene>
    <name evidence="2" type="ORF">ACFPIH_19655</name>
</gene>
<evidence type="ECO:0000313" key="3">
    <source>
        <dbReference type="Proteomes" id="UP001595839"/>
    </source>
</evidence>
<sequence>MRVLVTGSRTWTDIALIEGELARVIRLAGRSCDVLLVHGACPKGADALADRFARDVGLEIERHPADWDRRGKAAGFRRNAHMVSLGADVCLAFIRGGSRGASMTACLAMRAGIPTHVFTEGDWWLSRWKSVASHGEQG</sequence>
<organism evidence="2 3">
    <name type="scientific">Streptomyces vulcanius</name>
    <dbReference type="NCBI Taxonomy" id="1441876"/>
    <lineage>
        <taxon>Bacteria</taxon>
        <taxon>Bacillati</taxon>
        <taxon>Actinomycetota</taxon>
        <taxon>Actinomycetes</taxon>
        <taxon>Kitasatosporales</taxon>
        <taxon>Streptomycetaceae</taxon>
        <taxon>Streptomyces</taxon>
    </lineage>
</organism>
<accession>A0ABV9ARH5</accession>
<evidence type="ECO:0000259" key="1">
    <source>
        <dbReference type="Pfam" id="PF10686"/>
    </source>
</evidence>
<evidence type="ECO:0000313" key="2">
    <source>
        <dbReference type="EMBL" id="MFC4501721.1"/>
    </source>
</evidence>
<dbReference type="InterPro" id="IPR019627">
    <property type="entry name" value="YAcAr"/>
</dbReference>